<keyword evidence="4" id="KW-1185">Reference proteome</keyword>
<feature type="region of interest" description="Disordered" evidence="1">
    <location>
        <begin position="167"/>
        <end position="234"/>
    </location>
</feature>
<comment type="caution">
    <text evidence="3">The sequence shown here is derived from an EMBL/GenBank/DDBJ whole genome shotgun (WGS) entry which is preliminary data.</text>
</comment>
<dbReference type="InterPro" id="IPR047204">
    <property type="entry name" value="RMP1_RBD"/>
</dbReference>
<protein>
    <submittedName>
        <fullName evidence="3">Uu.00g057900.m01.CDS01</fullName>
    </submittedName>
</protein>
<dbReference type="CDD" id="cd22573">
    <property type="entry name" value="RMP1_RBD"/>
    <property type="match status" value="1"/>
</dbReference>
<name>A0AAI8YMC1_9PEZI</name>
<gene>
    <name evidence="3" type="ORF">KHLLAP_LOCUS10358</name>
</gene>
<dbReference type="PANTHER" id="PTHR37792:SF1">
    <property type="entry name" value="RIBONUCLEASE MRP PROTEIN SUBUNIT RMP1"/>
    <property type="match status" value="1"/>
</dbReference>
<reference evidence="3" key="1">
    <citation type="submission" date="2023-10" db="EMBL/GenBank/DDBJ databases">
        <authorList>
            <person name="Hackl T."/>
        </authorList>
    </citation>
    <scope>NUCLEOTIDE SEQUENCE</scope>
</reference>
<feature type="compositionally biased region" description="Low complexity" evidence="1">
    <location>
        <begin position="179"/>
        <end position="192"/>
    </location>
</feature>
<dbReference type="GO" id="GO:0000294">
    <property type="term" value="P:nuclear-transcribed mRNA catabolic process, RNase MRP-dependent"/>
    <property type="evidence" value="ECO:0007669"/>
    <property type="project" value="TreeGrafter"/>
</dbReference>
<dbReference type="GO" id="GO:0000172">
    <property type="term" value="C:ribonuclease MRP complex"/>
    <property type="evidence" value="ECO:0007669"/>
    <property type="project" value="InterPro"/>
</dbReference>
<evidence type="ECO:0000256" key="1">
    <source>
        <dbReference type="SAM" id="MobiDB-lite"/>
    </source>
</evidence>
<accession>A0AAI8YMC1</accession>
<feature type="domain" description="RNase MRP protein 1 RNA binding" evidence="2">
    <location>
        <begin position="26"/>
        <end position="67"/>
    </location>
</feature>
<dbReference type="GO" id="GO:0000466">
    <property type="term" value="P:maturation of 5.8S rRNA from tricistronic rRNA transcript (SSU-rRNA, 5.8S rRNA, LSU-rRNA)"/>
    <property type="evidence" value="ECO:0007669"/>
    <property type="project" value="TreeGrafter"/>
</dbReference>
<dbReference type="Pfam" id="PF20945">
    <property type="entry name" value="RMP1"/>
    <property type="match status" value="2"/>
</dbReference>
<dbReference type="Proteomes" id="UP001295740">
    <property type="component" value="Unassembled WGS sequence"/>
</dbReference>
<dbReference type="PANTHER" id="PTHR37792">
    <property type="entry name" value="RIBONUCLEASE MRP PROTEIN SUBUNIT RMP1"/>
    <property type="match status" value="1"/>
</dbReference>
<dbReference type="AlphaFoldDB" id="A0AAI8YMC1"/>
<feature type="region of interest" description="Disordered" evidence="1">
    <location>
        <begin position="62"/>
        <end position="110"/>
    </location>
</feature>
<dbReference type="GO" id="GO:0042134">
    <property type="term" value="F:rRNA primary transcript binding"/>
    <property type="evidence" value="ECO:0007669"/>
    <property type="project" value="InterPro"/>
</dbReference>
<dbReference type="EMBL" id="CAUWAG010000013">
    <property type="protein sequence ID" value="CAJ2509890.1"/>
    <property type="molecule type" value="Genomic_DNA"/>
</dbReference>
<evidence type="ECO:0000313" key="4">
    <source>
        <dbReference type="Proteomes" id="UP001295740"/>
    </source>
</evidence>
<feature type="region of interest" description="Disordered" evidence="1">
    <location>
        <begin position="248"/>
        <end position="330"/>
    </location>
</feature>
<organism evidence="3 4">
    <name type="scientific">Anthostomella pinea</name>
    <dbReference type="NCBI Taxonomy" id="933095"/>
    <lineage>
        <taxon>Eukaryota</taxon>
        <taxon>Fungi</taxon>
        <taxon>Dikarya</taxon>
        <taxon>Ascomycota</taxon>
        <taxon>Pezizomycotina</taxon>
        <taxon>Sordariomycetes</taxon>
        <taxon>Xylariomycetidae</taxon>
        <taxon>Xylariales</taxon>
        <taxon>Xylariaceae</taxon>
        <taxon>Anthostomella</taxon>
    </lineage>
</organism>
<feature type="domain" description="RNase MRP protein 1 RNA binding" evidence="2">
    <location>
        <begin position="115"/>
        <end position="153"/>
    </location>
</feature>
<evidence type="ECO:0000259" key="2">
    <source>
        <dbReference type="Pfam" id="PF20945"/>
    </source>
</evidence>
<sequence>MADTTTTPPHQQALARLQPLQPVLWGFAHRNRNQHRYGFWWGAFGMLRRSTDKLVDDLLSSLPPSSRSSVAANDRSSAKAKVGKKRKRAAEDGTGKARKGNGGDGGASEAATDRRASWLLDVLVPRCYAAFSQLTADNQFAPLGVVLLAALAQVRAACVCLVGETPTPTPPPQEDGRPSAAACSSSSSSASADVSKKSREGAKASTHSAGVTGVGMGEGAAAHSTGGAGGGAAISREDVAQAEKLLRRNREKETPKDQAGAEELCPLPAEVRSRSKGIKSRKDGEFAGESGEASSRKKEWKAARTKPDAKGNSDEEARPAKKKKKKAKKGDEFDDLFKGLF</sequence>
<evidence type="ECO:0000313" key="3">
    <source>
        <dbReference type="EMBL" id="CAJ2509890.1"/>
    </source>
</evidence>
<feature type="compositionally biased region" description="Basic and acidic residues" evidence="1">
    <location>
        <begin position="294"/>
        <end position="319"/>
    </location>
</feature>
<proteinExistence type="predicted"/>
<dbReference type="InterPro" id="IPR047205">
    <property type="entry name" value="RMP1"/>
</dbReference>